<reference evidence="8" key="2">
    <citation type="journal article" date="2021" name="PeerJ">
        <title>Extensive microbial diversity within the chicken gut microbiome revealed by metagenomics and culture.</title>
        <authorList>
            <person name="Gilroy R."/>
            <person name="Ravi A."/>
            <person name="Getino M."/>
            <person name="Pursley I."/>
            <person name="Horton D.L."/>
            <person name="Alikhan N.F."/>
            <person name="Baker D."/>
            <person name="Gharbi K."/>
            <person name="Hall N."/>
            <person name="Watson M."/>
            <person name="Adriaenssens E.M."/>
            <person name="Foster-Nyarko E."/>
            <person name="Jarju S."/>
            <person name="Secka A."/>
            <person name="Antonio M."/>
            <person name="Oren A."/>
            <person name="Chaudhuri R.R."/>
            <person name="La Ragione R."/>
            <person name="Hildebrand F."/>
            <person name="Pallen M.J."/>
        </authorList>
    </citation>
    <scope>NUCLEOTIDE SEQUENCE</scope>
    <source>
        <strain evidence="8">D3-1215</strain>
    </source>
</reference>
<dbReference type="Gene3D" id="3.40.50.150">
    <property type="entry name" value="Vaccinia Virus protein VP39"/>
    <property type="match status" value="1"/>
</dbReference>
<dbReference type="InterPro" id="IPR029063">
    <property type="entry name" value="SAM-dependent_MTases_sf"/>
</dbReference>
<comment type="caution">
    <text evidence="8">The sequence shown here is derived from an EMBL/GenBank/DDBJ whole genome shotgun (WGS) entry which is preliminary data.</text>
</comment>
<proteinExistence type="inferred from homology"/>
<dbReference type="PANTHER" id="PTHR30481">
    <property type="entry name" value="DNA ADENINE METHYLASE"/>
    <property type="match status" value="1"/>
</dbReference>
<dbReference type="InterPro" id="IPR012263">
    <property type="entry name" value="M_m6A_EcoRV"/>
</dbReference>
<dbReference type="PRINTS" id="PR00505">
    <property type="entry name" value="D12N6MTFRASE"/>
</dbReference>
<dbReference type="PIRSF" id="PIRSF000398">
    <property type="entry name" value="M_m6A_EcoRV"/>
    <property type="match status" value="1"/>
</dbReference>
<dbReference type="InterPro" id="IPR012327">
    <property type="entry name" value="MeTrfase_D12"/>
</dbReference>
<feature type="binding site" evidence="7">
    <location>
        <position position="16"/>
    </location>
    <ligand>
        <name>S-adenosyl-L-methionine</name>
        <dbReference type="ChEBI" id="CHEBI:59789"/>
    </ligand>
</feature>
<evidence type="ECO:0000256" key="6">
    <source>
        <dbReference type="ARBA" id="ARBA00047942"/>
    </source>
</evidence>
<dbReference type="GO" id="GO:0009007">
    <property type="term" value="F:site-specific DNA-methyltransferase (adenine-specific) activity"/>
    <property type="evidence" value="ECO:0007669"/>
    <property type="project" value="UniProtKB-EC"/>
</dbReference>
<gene>
    <name evidence="8" type="ORF">IAC32_05610</name>
</gene>
<dbReference type="SUPFAM" id="SSF53335">
    <property type="entry name" value="S-adenosyl-L-methionine-dependent methyltransferases"/>
    <property type="match status" value="1"/>
</dbReference>
<evidence type="ECO:0000256" key="7">
    <source>
        <dbReference type="PIRSR" id="PIRSR000398-1"/>
    </source>
</evidence>
<feature type="binding site" evidence="7">
    <location>
        <position position="67"/>
    </location>
    <ligand>
        <name>S-adenosyl-L-methionine</name>
        <dbReference type="ChEBI" id="CHEBI:59789"/>
    </ligand>
</feature>
<dbReference type="Pfam" id="PF02086">
    <property type="entry name" value="MethyltransfD12"/>
    <property type="match status" value="1"/>
</dbReference>
<evidence type="ECO:0000256" key="5">
    <source>
        <dbReference type="ARBA" id="ARBA00022691"/>
    </source>
</evidence>
<feature type="binding site" evidence="7">
    <location>
        <position position="201"/>
    </location>
    <ligand>
        <name>S-adenosyl-L-methionine</name>
        <dbReference type="ChEBI" id="CHEBI:59789"/>
    </ligand>
</feature>
<dbReference type="GO" id="GO:1904047">
    <property type="term" value="F:S-adenosyl-L-methionine binding"/>
    <property type="evidence" value="ECO:0007669"/>
    <property type="project" value="TreeGrafter"/>
</dbReference>
<keyword evidence="3 8" id="KW-0489">Methyltransferase</keyword>
<reference evidence="8" key="1">
    <citation type="submission" date="2020-10" db="EMBL/GenBank/DDBJ databases">
        <authorList>
            <person name="Gilroy R."/>
        </authorList>
    </citation>
    <scope>NUCLEOTIDE SEQUENCE</scope>
    <source>
        <strain evidence="8">D3-1215</strain>
    </source>
</reference>
<dbReference type="Proteomes" id="UP000823637">
    <property type="component" value="Unassembled WGS sequence"/>
</dbReference>
<evidence type="ECO:0000313" key="9">
    <source>
        <dbReference type="Proteomes" id="UP000823637"/>
    </source>
</evidence>
<dbReference type="GO" id="GO:0032259">
    <property type="term" value="P:methylation"/>
    <property type="evidence" value="ECO:0007669"/>
    <property type="project" value="UniProtKB-KW"/>
</dbReference>
<dbReference type="Gene3D" id="1.10.1020.10">
    <property type="entry name" value="Adenine-specific Methyltransferase, Domain 2"/>
    <property type="match status" value="1"/>
</dbReference>
<keyword evidence="4" id="KW-0808">Transferase</keyword>
<protein>
    <recommendedName>
        <fullName evidence="2">site-specific DNA-methyltransferase (adenine-specific)</fullName>
        <ecNumber evidence="2">2.1.1.72</ecNumber>
    </recommendedName>
</protein>
<dbReference type="AlphaFoldDB" id="A0A9D9EFJ3"/>
<dbReference type="NCBIfam" id="TIGR00571">
    <property type="entry name" value="dam"/>
    <property type="match status" value="1"/>
</dbReference>
<sequence length="299" mass="34757">MNNNTAKPFVKWVGGKGQLLDSLVKRLPLCFFQNKDITYIEPFVGGGAMLFYMLRTFSNIKRVVINDINPELITSYKTVRDNPTELIKSLASIQDEYMATDDDKKKDYYLQIRNKYNTKTDDPIEITTMFFFLNRTCFNGLYRVNKTGQFNVPYGKYKKPNICNSDIILADSELLQKVEILTGDFEQTFNFAGNNTFFYFDPPYRPLNCTSNFNDYAKETFNDAEQVRLKKYCDKVNAAGCKFLLSNSDSFDDKKQEFFFDHLYSGYYIERVQANRNVNANGAKRGKINEVLVRNFNID</sequence>
<name>A0A9D9EFJ3_9BACT</name>
<dbReference type="PANTHER" id="PTHR30481:SF3">
    <property type="entry name" value="DNA ADENINE METHYLASE"/>
    <property type="match status" value="1"/>
</dbReference>
<dbReference type="InterPro" id="IPR023095">
    <property type="entry name" value="Ade_MeTrfase_dom_2"/>
</dbReference>
<feature type="binding site" evidence="7">
    <location>
        <position position="12"/>
    </location>
    <ligand>
        <name>S-adenosyl-L-methionine</name>
        <dbReference type="ChEBI" id="CHEBI:59789"/>
    </ligand>
</feature>
<accession>A0A9D9EFJ3</accession>
<evidence type="ECO:0000256" key="4">
    <source>
        <dbReference type="ARBA" id="ARBA00022679"/>
    </source>
</evidence>
<dbReference type="GO" id="GO:0009307">
    <property type="term" value="P:DNA restriction-modification system"/>
    <property type="evidence" value="ECO:0007669"/>
    <property type="project" value="InterPro"/>
</dbReference>
<dbReference type="EC" id="2.1.1.72" evidence="2"/>
<dbReference type="GO" id="GO:0006298">
    <property type="term" value="P:mismatch repair"/>
    <property type="evidence" value="ECO:0007669"/>
    <property type="project" value="TreeGrafter"/>
</dbReference>
<comment type="catalytic activity">
    <reaction evidence="6">
        <text>a 2'-deoxyadenosine in DNA + S-adenosyl-L-methionine = an N(6)-methyl-2'-deoxyadenosine in DNA + S-adenosyl-L-homocysteine + H(+)</text>
        <dbReference type="Rhea" id="RHEA:15197"/>
        <dbReference type="Rhea" id="RHEA-COMP:12418"/>
        <dbReference type="Rhea" id="RHEA-COMP:12419"/>
        <dbReference type="ChEBI" id="CHEBI:15378"/>
        <dbReference type="ChEBI" id="CHEBI:57856"/>
        <dbReference type="ChEBI" id="CHEBI:59789"/>
        <dbReference type="ChEBI" id="CHEBI:90615"/>
        <dbReference type="ChEBI" id="CHEBI:90616"/>
        <dbReference type="EC" id="2.1.1.72"/>
    </reaction>
</comment>
<organism evidence="8 9">
    <name type="scientific">Candidatus Enterocola intestinipullorum</name>
    <dbReference type="NCBI Taxonomy" id="2840783"/>
    <lineage>
        <taxon>Bacteria</taxon>
        <taxon>Pseudomonadati</taxon>
        <taxon>Bacteroidota</taxon>
        <taxon>Bacteroidia</taxon>
        <taxon>Bacteroidales</taxon>
        <taxon>Candidatus Enterocola</taxon>
    </lineage>
</organism>
<evidence type="ECO:0000256" key="3">
    <source>
        <dbReference type="ARBA" id="ARBA00022603"/>
    </source>
</evidence>
<evidence type="ECO:0000256" key="1">
    <source>
        <dbReference type="ARBA" id="ARBA00006594"/>
    </source>
</evidence>
<dbReference type="EMBL" id="JADIMR010000085">
    <property type="protein sequence ID" value="MBO8447201.1"/>
    <property type="molecule type" value="Genomic_DNA"/>
</dbReference>
<comment type="similarity">
    <text evidence="1">Belongs to the N(4)/N(6)-methyltransferase family.</text>
</comment>
<evidence type="ECO:0000256" key="2">
    <source>
        <dbReference type="ARBA" id="ARBA00011900"/>
    </source>
</evidence>
<dbReference type="GO" id="GO:0043565">
    <property type="term" value="F:sequence-specific DNA binding"/>
    <property type="evidence" value="ECO:0007669"/>
    <property type="project" value="TreeGrafter"/>
</dbReference>
<keyword evidence="5" id="KW-0949">S-adenosyl-L-methionine</keyword>
<evidence type="ECO:0000313" key="8">
    <source>
        <dbReference type="EMBL" id="MBO8447201.1"/>
    </source>
</evidence>